<comment type="caution">
    <text evidence="1">The sequence shown here is derived from an EMBL/GenBank/DDBJ whole genome shotgun (WGS) entry which is preliminary data.</text>
</comment>
<dbReference type="RefSeq" id="WP_249306784.1">
    <property type="nucleotide sequence ID" value="NZ_JACRSZ010000001.1"/>
</dbReference>
<dbReference type="EMBL" id="JACRSZ010000001">
    <property type="protein sequence ID" value="MBC8571842.1"/>
    <property type="molecule type" value="Genomic_DNA"/>
</dbReference>
<gene>
    <name evidence="1" type="ORF">H8716_01885</name>
</gene>
<accession>A0ABR7N7N9</accession>
<organism evidence="1 2">
    <name type="scientific">Jingyaoa shaoxingensis</name>
    <dbReference type="NCBI Taxonomy" id="2763671"/>
    <lineage>
        <taxon>Bacteria</taxon>
        <taxon>Bacillati</taxon>
        <taxon>Bacillota</taxon>
        <taxon>Clostridia</taxon>
        <taxon>Lachnospirales</taxon>
        <taxon>Lachnospiraceae</taxon>
        <taxon>Jingyaoa</taxon>
    </lineage>
</organism>
<reference evidence="1 2" key="1">
    <citation type="submission" date="2020-08" db="EMBL/GenBank/DDBJ databases">
        <title>Genome public.</title>
        <authorList>
            <person name="Liu C."/>
            <person name="Sun Q."/>
        </authorList>
    </citation>
    <scope>NUCLEOTIDE SEQUENCE [LARGE SCALE GENOMIC DNA]</scope>
    <source>
        <strain evidence="1 2">NSJ-46</strain>
    </source>
</reference>
<name>A0ABR7N7N9_9FIRM</name>
<dbReference type="Proteomes" id="UP000657421">
    <property type="component" value="Unassembled WGS sequence"/>
</dbReference>
<proteinExistence type="predicted"/>
<evidence type="ECO:0000313" key="2">
    <source>
        <dbReference type="Proteomes" id="UP000657421"/>
    </source>
</evidence>
<dbReference type="InterPro" id="IPR009702">
    <property type="entry name" value="DUF1284"/>
</dbReference>
<protein>
    <submittedName>
        <fullName evidence="1">DUF1284 domain-containing protein</fullName>
    </submittedName>
</protein>
<dbReference type="Pfam" id="PF06935">
    <property type="entry name" value="DUF1284"/>
    <property type="match status" value="2"/>
</dbReference>
<keyword evidence="2" id="KW-1185">Reference proteome</keyword>
<sequence length="168" mass="19207">MKDKELIELRAHHLLCMPMYSGHGYSEEFCIHMSEVIDCLHEGKVNLRILPTPDEVCSHCPNLQPASLAETDLEGEKLDWSKIRSEDPRVAGRSCKHEARTSNKDSMLLNAFGLTGGQIYTIEELVATVQKNMTEAVFEKSCGKCSWREQGLCNYEMWQDHFPKLFSR</sequence>
<evidence type="ECO:0000313" key="1">
    <source>
        <dbReference type="EMBL" id="MBC8571842.1"/>
    </source>
</evidence>